<organism evidence="2 3">
    <name type="scientific">Aspergillus minisclerotigenes</name>
    <dbReference type="NCBI Taxonomy" id="656917"/>
    <lineage>
        <taxon>Eukaryota</taxon>
        <taxon>Fungi</taxon>
        <taxon>Dikarya</taxon>
        <taxon>Ascomycota</taxon>
        <taxon>Pezizomycotina</taxon>
        <taxon>Eurotiomycetes</taxon>
        <taxon>Eurotiomycetidae</taxon>
        <taxon>Eurotiales</taxon>
        <taxon>Aspergillaceae</taxon>
        <taxon>Aspergillus</taxon>
        <taxon>Aspergillus subgen. Circumdati</taxon>
    </lineage>
</organism>
<dbReference type="Proteomes" id="UP000326289">
    <property type="component" value="Unassembled WGS sequence"/>
</dbReference>
<dbReference type="AlphaFoldDB" id="A0A5N6IWF3"/>
<proteinExistence type="predicted"/>
<keyword evidence="3" id="KW-1185">Reference proteome</keyword>
<evidence type="ECO:0000313" key="2">
    <source>
        <dbReference type="EMBL" id="KAB8270695.1"/>
    </source>
</evidence>
<evidence type="ECO:0000256" key="1">
    <source>
        <dbReference type="SAM" id="MobiDB-lite"/>
    </source>
</evidence>
<feature type="region of interest" description="Disordered" evidence="1">
    <location>
        <begin position="45"/>
        <end position="67"/>
    </location>
</feature>
<gene>
    <name evidence="2" type="ORF">BDV30DRAFT_161825</name>
</gene>
<protein>
    <submittedName>
        <fullName evidence="2">Uncharacterized protein</fullName>
    </submittedName>
</protein>
<evidence type="ECO:0000313" key="3">
    <source>
        <dbReference type="Proteomes" id="UP000326289"/>
    </source>
</evidence>
<dbReference type="EMBL" id="ML732826">
    <property type="protein sequence ID" value="KAB8270695.1"/>
    <property type="molecule type" value="Genomic_DNA"/>
</dbReference>
<reference evidence="2 3" key="1">
    <citation type="submission" date="2019-04" db="EMBL/GenBank/DDBJ databases">
        <title>Fungal friends and foes A comparative genomics study of 23 Aspergillus species from section Flavi.</title>
        <authorList>
            <consortium name="DOE Joint Genome Institute"/>
            <person name="Kjaerbolling I."/>
            <person name="Vesth T.C."/>
            <person name="Frisvad J.C."/>
            <person name="Nybo J.L."/>
            <person name="Theobald S."/>
            <person name="Kildgaard S."/>
            <person name="Petersen T.I."/>
            <person name="Kuo A."/>
            <person name="Sato A."/>
            <person name="Lyhne E.K."/>
            <person name="Kogle M.E."/>
            <person name="Wiebenga A."/>
            <person name="Kun R.S."/>
            <person name="Lubbers R.J."/>
            <person name="Makela M.R."/>
            <person name="Barry K."/>
            <person name="Chovatia M."/>
            <person name="Clum A."/>
            <person name="Daum C."/>
            <person name="Haridas S."/>
            <person name="He G."/>
            <person name="LaButti K."/>
            <person name="Lipzen A."/>
            <person name="Mondo S."/>
            <person name="Pangilinan J."/>
            <person name="Riley R."/>
            <person name="Salamov A."/>
            <person name="Simmons B.A."/>
            <person name="Magnuson J.K."/>
            <person name="Henrissat B."/>
            <person name="Mortensen U.H."/>
            <person name="Larsen T.O."/>
            <person name="De vries R.P."/>
            <person name="Grigoriev I.V."/>
            <person name="Machida M."/>
            <person name="Baker S.E."/>
            <person name="Andersen M.R."/>
        </authorList>
    </citation>
    <scope>NUCLEOTIDE SEQUENCE [LARGE SCALE GENOMIC DNA]</scope>
    <source>
        <strain evidence="2 3">CBS 117635</strain>
    </source>
</reference>
<sequence>MQRASARLFEIAGKIGVEDVVKKSGAGWKDGISTALPALRSKYPRAETTEFNGDKAHKSPKDPSDPKEVVTLAMFSERGTRLGSAHIHEDAPLPHLNLALRNRATS</sequence>
<name>A0A5N6IWF3_9EURO</name>
<accession>A0A5N6IWF3</accession>